<evidence type="ECO:0000313" key="1">
    <source>
        <dbReference type="EMBL" id="PAQ08904.1"/>
    </source>
</evidence>
<reference evidence="1 2" key="1">
    <citation type="submission" date="2017-08" db="EMBL/GenBank/DDBJ databases">
        <title>Mesorhizobium wenxinae sp. nov., a novel rhizobial species isolated from root nodules of chickpea (Cicer arietinum L.).</title>
        <authorList>
            <person name="Zhang J."/>
        </authorList>
    </citation>
    <scope>NUCLEOTIDE SEQUENCE [LARGE SCALE GENOMIC DNA]</scope>
    <source>
        <strain evidence="1 2">SDW018</strain>
    </source>
</reference>
<name>A0A271LLF2_9HYPH</name>
<dbReference type="EMBL" id="NPKJ01000045">
    <property type="protein sequence ID" value="PAQ08904.1"/>
    <property type="molecule type" value="Genomic_DNA"/>
</dbReference>
<proteinExistence type="predicted"/>
<accession>A0A271LLF2</accession>
<evidence type="ECO:0000313" key="2">
    <source>
        <dbReference type="Proteomes" id="UP000216442"/>
    </source>
</evidence>
<gene>
    <name evidence="1" type="ORF">CIT26_14965</name>
</gene>
<protein>
    <submittedName>
        <fullName evidence="1">Uncharacterized protein</fullName>
    </submittedName>
</protein>
<sequence>MAPKAMTHRPHWLKPSAVVDLRLVELGIRPAFRTETNAPVNDADIGRWARRRSLYFCRDAQDFVVFAKTPLLVRYIMTIDRSPGDHVARLGHWLGYPACCIRSARRITESNLDLWSERVAARRHIGNYACTKTGGYRAGRAMISHIPCSPHCRASLVMATKVSERHRTVSARPWAARN</sequence>
<keyword evidence="2" id="KW-1185">Reference proteome</keyword>
<dbReference type="Proteomes" id="UP000216442">
    <property type="component" value="Unassembled WGS sequence"/>
</dbReference>
<comment type="caution">
    <text evidence="1">The sequence shown here is derived from an EMBL/GenBank/DDBJ whole genome shotgun (WGS) entry which is preliminary data.</text>
</comment>
<dbReference type="AlphaFoldDB" id="A0A271LLF2"/>
<organism evidence="1 2">
    <name type="scientific">Mesorhizobium temperatum</name>
    <dbReference type="NCBI Taxonomy" id="241416"/>
    <lineage>
        <taxon>Bacteria</taxon>
        <taxon>Pseudomonadati</taxon>
        <taxon>Pseudomonadota</taxon>
        <taxon>Alphaproteobacteria</taxon>
        <taxon>Hyphomicrobiales</taxon>
        <taxon>Phyllobacteriaceae</taxon>
        <taxon>Mesorhizobium</taxon>
    </lineage>
</organism>